<evidence type="ECO:0000256" key="4">
    <source>
        <dbReference type="ARBA" id="ARBA00022801"/>
    </source>
</evidence>
<dbReference type="InterPro" id="IPR029058">
    <property type="entry name" value="AB_hydrolase_fold"/>
</dbReference>
<evidence type="ECO:0000313" key="8">
    <source>
        <dbReference type="Proteomes" id="UP000070501"/>
    </source>
</evidence>
<dbReference type="SUPFAM" id="SSF53474">
    <property type="entry name" value="alpha/beta-Hydrolases"/>
    <property type="match status" value="1"/>
</dbReference>
<dbReference type="STRING" id="196109.A0A136IQN2"/>
<dbReference type="PANTHER" id="PTHR11802">
    <property type="entry name" value="SERINE PROTEASE FAMILY S10 SERINE CARBOXYPEPTIDASE"/>
    <property type="match status" value="1"/>
</dbReference>
<keyword evidence="2 6" id="KW-0121">Carboxypeptidase</keyword>
<evidence type="ECO:0000256" key="6">
    <source>
        <dbReference type="RuleBase" id="RU361156"/>
    </source>
</evidence>
<dbReference type="EC" id="3.4.16.-" evidence="6"/>
<keyword evidence="4 6" id="KW-0378">Hydrolase</keyword>
<dbReference type="AlphaFoldDB" id="A0A136IQN2"/>
<dbReference type="PANTHER" id="PTHR11802:SF479">
    <property type="entry name" value="CARBOXYPEPTIDASE"/>
    <property type="match status" value="1"/>
</dbReference>
<dbReference type="Proteomes" id="UP000070501">
    <property type="component" value="Unassembled WGS sequence"/>
</dbReference>
<evidence type="ECO:0000256" key="3">
    <source>
        <dbReference type="ARBA" id="ARBA00022670"/>
    </source>
</evidence>
<gene>
    <name evidence="7" type="ORF">Micbo1qcDRAFT_185615</name>
</gene>
<name>A0A136IQN2_9PEZI</name>
<evidence type="ECO:0000256" key="1">
    <source>
        <dbReference type="ARBA" id="ARBA00009431"/>
    </source>
</evidence>
<proteinExistence type="inferred from homology"/>
<dbReference type="InterPro" id="IPR001563">
    <property type="entry name" value="Peptidase_S10"/>
</dbReference>
<accession>A0A136IQN2</accession>
<evidence type="ECO:0000313" key="7">
    <source>
        <dbReference type="EMBL" id="KXJ87241.1"/>
    </source>
</evidence>
<dbReference type="OrthoDB" id="443318at2759"/>
<comment type="similarity">
    <text evidence="1 6">Belongs to the peptidase S10 family.</text>
</comment>
<dbReference type="InterPro" id="IPR018202">
    <property type="entry name" value="Ser_caboxypep_ser_AS"/>
</dbReference>
<dbReference type="PRINTS" id="PR00724">
    <property type="entry name" value="CRBOXYPTASEC"/>
</dbReference>
<keyword evidence="5" id="KW-0325">Glycoprotein</keyword>
<dbReference type="GO" id="GO:0006508">
    <property type="term" value="P:proteolysis"/>
    <property type="evidence" value="ECO:0007669"/>
    <property type="project" value="UniProtKB-KW"/>
</dbReference>
<dbReference type="Pfam" id="PF00450">
    <property type="entry name" value="Peptidase_S10"/>
    <property type="match status" value="1"/>
</dbReference>
<reference evidence="8" key="1">
    <citation type="submission" date="2016-02" db="EMBL/GenBank/DDBJ databases">
        <title>Draft genome sequence of Microdochium bolleyi, a fungal endophyte of beachgrass.</title>
        <authorList>
            <consortium name="DOE Joint Genome Institute"/>
            <person name="David A.S."/>
            <person name="May G."/>
            <person name="Haridas S."/>
            <person name="Lim J."/>
            <person name="Wang M."/>
            <person name="Labutti K."/>
            <person name="Lipzen A."/>
            <person name="Barry K."/>
            <person name="Grigoriev I.V."/>
        </authorList>
    </citation>
    <scope>NUCLEOTIDE SEQUENCE [LARGE SCALE GENOMIC DNA]</scope>
    <source>
        <strain evidence="8">J235TASD1</strain>
    </source>
</reference>
<keyword evidence="3 6" id="KW-0645">Protease</keyword>
<dbReference type="PROSITE" id="PS00131">
    <property type="entry name" value="CARBOXYPEPT_SER_SER"/>
    <property type="match status" value="1"/>
</dbReference>
<sequence length="512" mass="56557">MRLSAVSLSTLVSLAALKGACGSKLGVSLPEPLSHRWTRPIAGSSFRRESAGTLIPHNNKTLGYVVDGSALPDVDFDVGESYAGLMPIKRGYTNGSNDQLYFWLFPTDDEVGKDTITIWLNGGPYCSSLFGLLQENGPFLWLPGTERAVPNAWSWSKLTNMIWIEQPVGTGFTQGDPTATSEEQVATEFLSFWKNVVDTFDLHGKKVYITGESYAGYYVPYIADAMFAANDTRYFNVQGTMLYGAAIAPGPLQRQVVTVPYMDQWPGIFTLNESVAADLHARHESCGFKAYLEKHLTYPPPGPFEPLQVPTDECRNLWFDSIYAMWDISPCFDYYHITSGCPYVSDVVTGSGTSKGPWFNRTDVQRAINAPLQKWEQCRNGPLDEGDTSAPSGWEVYPRVIERSQRSVLVGGALDFIVIGAGTRLAVQNMTWGGAQGFQTEPADRFYVPFEAGMSLVADPLAGFGEMGITHSERDLTWVEQWGAGHVTPKDTPSAAFRQLEFLLGRINHLTR</sequence>
<protein>
    <recommendedName>
        <fullName evidence="6">Carboxypeptidase</fullName>
        <ecNumber evidence="6">3.4.16.-</ecNumber>
    </recommendedName>
</protein>
<keyword evidence="6" id="KW-0732">Signal</keyword>
<keyword evidence="8" id="KW-1185">Reference proteome</keyword>
<dbReference type="GO" id="GO:0004185">
    <property type="term" value="F:serine-type carboxypeptidase activity"/>
    <property type="evidence" value="ECO:0007669"/>
    <property type="project" value="UniProtKB-UniRule"/>
</dbReference>
<dbReference type="InParanoid" id="A0A136IQN2"/>
<feature type="signal peptide" evidence="6">
    <location>
        <begin position="1"/>
        <end position="22"/>
    </location>
</feature>
<organism evidence="7 8">
    <name type="scientific">Microdochium bolleyi</name>
    <dbReference type="NCBI Taxonomy" id="196109"/>
    <lineage>
        <taxon>Eukaryota</taxon>
        <taxon>Fungi</taxon>
        <taxon>Dikarya</taxon>
        <taxon>Ascomycota</taxon>
        <taxon>Pezizomycotina</taxon>
        <taxon>Sordariomycetes</taxon>
        <taxon>Xylariomycetidae</taxon>
        <taxon>Xylariales</taxon>
        <taxon>Microdochiaceae</taxon>
        <taxon>Microdochium</taxon>
    </lineage>
</organism>
<dbReference type="Gene3D" id="3.40.50.1820">
    <property type="entry name" value="alpha/beta hydrolase"/>
    <property type="match status" value="1"/>
</dbReference>
<dbReference type="EMBL" id="KQ964263">
    <property type="protein sequence ID" value="KXJ87241.1"/>
    <property type="molecule type" value="Genomic_DNA"/>
</dbReference>
<evidence type="ECO:0000256" key="2">
    <source>
        <dbReference type="ARBA" id="ARBA00022645"/>
    </source>
</evidence>
<evidence type="ECO:0000256" key="5">
    <source>
        <dbReference type="ARBA" id="ARBA00023180"/>
    </source>
</evidence>
<feature type="chain" id="PRO_5007230163" description="Carboxypeptidase" evidence="6">
    <location>
        <begin position="23"/>
        <end position="512"/>
    </location>
</feature>